<dbReference type="EMBL" id="JAHWXH010000005">
    <property type="protein sequence ID" value="MDS0246999.1"/>
    <property type="molecule type" value="Genomic_DNA"/>
</dbReference>
<evidence type="ECO:0000259" key="3">
    <source>
        <dbReference type="Pfam" id="PF26526"/>
    </source>
</evidence>
<dbReference type="Proteomes" id="UP001183582">
    <property type="component" value="Unassembled WGS sequence"/>
</dbReference>
<dbReference type="InterPro" id="IPR058488">
    <property type="entry name" value="DUF8175"/>
</dbReference>
<evidence type="ECO:0000313" key="5">
    <source>
        <dbReference type="Proteomes" id="UP001183582"/>
    </source>
</evidence>
<evidence type="ECO:0000313" key="4">
    <source>
        <dbReference type="EMBL" id="MDS0246999.1"/>
    </source>
</evidence>
<keyword evidence="2" id="KW-0812">Transmembrane</keyword>
<dbReference type="AlphaFoldDB" id="A0AAJ2M112"/>
<keyword evidence="2" id="KW-0472">Membrane</keyword>
<keyword evidence="2" id="KW-1133">Transmembrane helix</keyword>
<name>A0AAJ2M112_9MICO</name>
<feature type="domain" description="DUF8175" evidence="3">
    <location>
        <begin position="54"/>
        <end position="215"/>
    </location>
</feature>
<feature type="transmembrane region" description="Helical" evidence="2">
    <location>
        <begin position="16"/>
        <end position="41"/>
    </location>
</feature>
<accession>A0AAJ2M112</accession>
<organism evidence="4 5">
    <name type="scientific">Microbacterium aurantiacum</name>
    <dbReference type="NCBI Taxonomy" id="162393"/>
    <lineage>
        <taxon>Bacteria</taxon>
        <taxon>Bacillati</taxon>
        <taxon>Actinomycetota</taxon>
        <taxon>Actinomycetes</taxon>
        <taxon>Micrococcales</taxon>
        <taxon>Microbacteriaceae</taxon>
        <taxon>Microbacterium</taxon>
    </lineage>
</organism>
<sequence>MTDASPPPSGRNPFNIWWALSGGLLLLVVIAAVIFGVTAIAPPAAEPGDETTAPTAPATSAPQPTTDPTADVCNVDATDQSIPVAGPAAEWETFGYFLYPTSSTYGPIPDPAGSEWGCFAQSPTGALFAAANFFRVTAGDDFETGVPQAAVDNAALDAWLATARERPSGQTAGRVAQISGFQYMSVEPDAVSIRLLFTQDDLDAYLTLGMVWDEDRQTWIGDFGASEVAPTVAESVTTFTPWAAVANG</sequence>
<comment type="caution">
    <text evidence="4">The sequence shown here is derived from an EMBL/GenBank/DDBJ whole genome shotgun (WGS) entry which is preliminary data.</text>
</comment>
<reference evidence="4 5" key="1">
    <citation type="submission" date="2021-06" db="EMBL/GenBank/DDBJ databases">
        <title>Genome-based taxonomic framework of Microbacterium strains isolated from marine environment, the description of four new species and reclassification of four preexisting species.</title>
        <authorList>
            <person name="Lee S.D."/>
            <person name="Kim S.-M."/>
            <person name="Byeon Y.-S."/>
            <person name="Yang H.L."/>
            <person name="Kim I.S."/>
        </authorList>
    </citation>
    <scope>NUCLEOTIDE SEQUENCE [LARGE SCALE GENOMIC DNA]</scope>
    <source>
        <strain evidence="4 5">KACC 20514</strain>
    </source>
</reference>
<evidence type="ECO:0000256" key="2">
    <source>
        <dbReference type="SAM" id="Phobius"/>
    </source>
</evidence>
<gene>
    <name evidence="4" type="ORF">KZC50_15480</name>
</gene>
<feature type="compositionally biased region" description="Low complexity" evidence="1">
    <location>
        <begin position="50"/>
        <end position="70"/>
    </location>
</feature>
<proteinExistence type="predicted"/>
<feature type="region of interest" description="Disordered" evidence="1">
    <location>
        <begin position="45"/>
        <end position="70"/>
    </location>
</feature>
<dbReference type="GeneID" id="301459662"/>
<dbReference type="Pfam" id="PF26526">
    <property type="entry name" value="DUF8175"/>
    <property type="match status" value="1"/>
</dbReference>
<dbReference type="RefSeq" id="WP_310892275.1">
    <property type="nucleotide sequence ID" value="NZ_BAAAGR010000008.1"/>
</dbReference>
<protein>
    <recommendedName>
        <fullName evidence="3">DUF8175 domain-containing protein</fullName>
    </recommendedName>
</protein>
<evidence type="ECO:0000256" key="1">
    <source>
        <dbReference type="SAM" id="MobiDB-lite"/>
    </source>
</evidence>